<proteinExistence type="predicted"/>
<keyword evidence="3" id="KW-1185">Reference proteome</keyword>
<dbReference type="OrthoDB" id="119229at2"/>
<sequence>MATIKRSWLASALAAVTLGAGTVVGAAPVAAAPACPANVNTRLAPGATAMALRDSCSQAQFDRLFRTAEAGPIPLGVMRGQTRPVGPPNDAASSAASAIWAGKTLHRGWLTNRAFGGEILPADVFYARSVIDGRRVIRIDYRRSGMPFAHDELRRLPNGVYLGYGFVGGSKSVDFWLWR</sequence>
<name>A0A2S0KBK9_9ACTN</name>
<reference evidence="2 3" key="1">
    <citation type="submission" date="2018-03" db="EMBL/GenBank/DDBJ databases">
        <title>Characteristics and genome of n-alkane degrading marine bacteria Gordonia iterans isolated from crude oil contaminated in Tae-an, South Korea.</title>
        <authorList>
            <person name="Lee S.-S."/>
            <person name="Kim H."/>
        </authorList>
    </citation>
    <scope>NUCLEOTIDE SEQUENCE [LARGE SCALE GENOMIC DNA]</scope>
    <source>
        <strain evidence="2 3">Co17</strain>
    </source>
</reference>
<evidence type="ECO:0000313" key="3">
    <source>
        <dbReference type="Proteomes" id="UP000239814"/>
    </source>
</evidence>
<accession>A0A2S0KBK9</accession>
<gene>
    <name evidence="2" type="ORF">C6V83_00845</name>
</gene>
<protein>
    <submittedName>
        <fullName evidence="2">Uncharacterized protein</fullName>
    </submittedName>
</protein>
<feature type="chain" id="PRO_5015490138" evidence="1">
    <location>
        <begin position="27"/>
        <end position="179"/>
    </location>
</feature>
<evidence type="ECO:0000256" key="1">
    <source>
        <dbReference type="SAM" id="SignalP"/>
    </source>
</evidence>
<keyword evidence="1" id="KW-0732">Signal</keyword>
<dbReference type="Proteomes" id="UP000239814">
    <property type="component" value="Chromosome"/>
</dbReference>
<organism evidence="2 3">
    <name type="scientific">Gordonia iterans</name>
    <dbReference type="NCBI Taxonomy" id="1004901"/>
    <lineage>
        <taxon>Bacteria</taxon>
        <taxon>Bacillati</taxon>
        <taxon>Actinomycetota</taxon>
        <taxon>Actinomycetes</taxon>
        <taxon>Mycobacteriales</taxon>
        <taxon>Gordoniaceae</taxon>
        <taxon>Gordonia</taxon>
    </lineage>
</organism>
<dbReference type="AlphaFoldDB" id="A0A2S0KBK9"/>
<evidence type="ECO:0000313" key="2">
    <source>
        <dbReference type="EMBL" id="AVL99048.1"/>
    </source>
</evidence>
<dbReference type="EMBL" id="CP027433">
    <property type="protein sequence ID" value="AVL99048.1"/>
    <property type="molecule type" value="Genomic_DNA"/>
</dbReference>
<dbReference type="RefSeq" id="WP_105940797.1">
    <property type="nucleotide sequence ID" value="NZ_CP027433.1"/>
</dbReference>
<feature type="signal peptide" evidence="1">
    <location>
        <begin position="1"/>
        <end position="26"/>
    </location>
</feature>
<dbReference type="KEGG" id="git:C6V83_00845"/>